<organism evidence="2 3">
    <name type="scientific">Phaeodactylibacter xiamenensis</name>
    <dbReference type="NCBI Taxonomy" id="1524460"/>
    <lineage>
        <taxon>Bacteria</taxon>
        <taxon>Pseudomonadati</taxon>
        <taxon>Bacteroidota</taxon>
        <taxon>Saprospiria</taxon>
        <taxon>Saprospirales</taxon>
        <taxon>Haliscomenobacteraceae</taxon>
        <taxon>Phaeodactylibacter</taxon>
    </lineage>
</organism>
<dbReference type="AlphaFoldDB" id="A0A098RYG4"/>
<dbReference type="Proteomes" id="UP000029736">
    <property type="component" value="Unassembled WGS sequence"/>
</dbReference>
<gene>
    <name evidence="2" type="ORF">IX84_30600</name>
</gene>
<keyword evidence="1" id="KW-0732">Signal</keyword>
<feature type="chain" id="PRO_5001939572" description="Outer membrane insertion C-signal" evidence="1">
    <location>
        <begin position="20"/>
        <end position="144"/>
    </location>
</feature>
<dbReference type="STRING" id="1524460.IX84_30600"/>
<dbReference type="RefSeq" id="WP_044229870.1">
    <property type="nucleotide sequence ID" value="NZ_JBKAGJ010000038.1"/>
</dbReference>
<evidence type="ECO:0000313" key="2">
    <source>
        <dbReference type="EMBL" id="KGE84970.1"/>
    </source>
</evidence>
<proteinExistence type="predicted"/>
<feature type="signal peptide" evidence="1">
    <location>
        <begin position="1"/>
        <end position="19"/>
    </location>
</feature>
<name>A0A098RYG4_9BACT</name>
<dbReference type="OrthoDB" id="768080at2"/>
<evidence type="ECO:0008006" key="4">
    <source>
        <dbReference type="Google" id="ProtNLM"/>
    </source>
</evidence>
<dbReference type="EMBL" id="JPOS01000098">
    <property type="protein sequence ID" value="KGE84970.1"/>
    <property type="molecule type" value="Genomic_DNA"/>
</dbReference>
<protein>
    <recommendedName>
        <fullName evidence="4">Outer membrane insertion C-signal</fullName>
    </recommendedName>
</protein>
<reference evidence="2 3" key="1">
    <citation type="journal article" date="2014" name="Int. J. Syst. Evol. Microbiol.">
        <title>Phaeodactylibacter xiamenensis gen. nov., sp. nov., a member of the family Saprospiraceae isolated from the marine alga Phaeodactylum tricornutum.</title>
        <authorList>
            <person name="Chen Z.Jr."/>
            <person name="Lei X."/>
            <person name="Lai Q."/>
            <person name="Li Y."/>
            <person name="Zhang B."/>
            <person name="Zhang J."/>
            <person name="Zhang H."/>
            <person name="Yang L."/>
            <person name="Zheng W."/>
            <person name="Tian Y."/>
            <person name="Yu Z."/>
            <person name="Xu H.Jr."/>
            <person name="Zheng T."/>
        </authorList>
    </citation>
    <scope>NUCLEOTIDE SEQUENCE [LARGE SCALE GENOMIC DNA]</scope>
    <source>
        <strain evidence="2 3">KD52</strain>
    </source>
</reference>
<keyword evidence="3" id="KW-1185">Reference proteome</keyword>
<evidence type="ECO:0000256" key="1">
    <source>
        <dbReference type="SAM" id="SignalP"/>
    </source>
</evidence>
<comment type="caution">
    <text evidence="2">The sequence shown here is derived from an EMBL/GenBank/DDBJ whole genome shotgun (WGS) entry which is preliminary data.</text>
</comment>
<sequence length="144" mass="15392">MRKLILVIVLFTASKSLLSAQTDVSISPFGLLIPAFVGTVEVPVADYIGLEGYLLAIEGGAVANLNGRYYLNPKRGYDGFNIGIFVGGATELGVGPGFTFGYKTVSERGLLFDVGFGIGRSLSDGGLPLPYAKLNFGYRFQKRD</sequence>
<accession>A0A098RYG4</accession>
<evidence type="ECO:0000313" key="3">
    <source>
        <dbReference type="Proteomes" id="UP000029736"/>
    </source>
</evidence>